<dbReference type="Pfam" id="PF05551">
    <property type="entry name" value="zf-His_Me_endon"/>
    <property type="match status" value="1"/>
</dbReference>
<evidence type="ECO:0000313" key="3">
    <source>
        <dbReference type="Proteomes" id="UP000019487"/>
    </source>
</evidence>
<gene>
    <name evidence="2" type="ORF">SBOR_5116</name>
</gene>
<dbReference type="InterPro" id="IPR008704">
    <property type="entry name" value="Endonuclease_Zinc-binding_loop"/>
</dbReference>
<dbReference type="GO" id="GO:0004519">
    <property type="term" value="F:endonuclease activity"/>
    <property type="evidence" value="ECO:0007669"/>
    <property type="project" value="InterPro"/>
</dbReference>
<dbReference type="OrthoDB" id="5386048at2759"/>
<comment type="caution">
    <text evidence="2">The sequence shown here is derived from an EMBL/GenBank/DDBJ whole genome shotgun (WGS) entry which is preliminary data.</text>
</comment>
<dbReference type="EMBL" id="AYSA01000243">
    <property type="protein sequence ID" value="ESZ94503.1"/>
    <property type="molecule type" value="Genomic_DNA"/>
</dbReference>
<protein>
    <recommendedName>
        <fullName evidence="1">Zinc-binding loop region of homing endonuclease domain-containing protein</fullName>
    </recommendedName>
</protein>
<dbReference type="InterPro" id="IPR044925">
    <property type="entry name" value="His-Me_finger_sf"/>
</dbReference>
<dbReference type="STRING" id="1432307.W9CF25"/>
<evidence type="ECO:0000259" key="1">
    <source>
        <dbReference type="Pfam" id="PF05551"/>
    </source>
</evidence>
<proteinExistence type="predicted"/>
<feature type="domain" description="Zinc-binding loop region of homing endonuclease" evidence="1">
    <location>
        <begin position="322"/>
        <end position="371"/>
    </location>
</feature>
<evidence type="ECO:0000313" key="2">
    <source>
        <dbReference type="EMBL" id="ESZ94503.1"/>
    </source>
</evidence>
<accession>W9CF25</accession>
<dbReference type="AlphaFoldDB" id="W9CF25"/>
<dbReference type="SUPFAM" id="SSF54060">
    <property type="entry name" value="His-Me finger endonucleases"/>
    <property type="match status" value="1"/>
</dbReference>
<dbReference type="Proteomes" id="UP000019487">
    <property type="component" value="Unassembled WGS sequence"/>
</dbReference>
<reference evidence="2 3" key="1">
    <citation type="journal article" date="2014" name="Genome Announc.">
        <title>Draft genome sequence of Sclerotinia borealis, a psychrophilic plant pathogenic fungus.</title>
        <authorList>
            <person name="Mardanov A.V."/>
            <person name="Beletsky A.V."/>
            <person name="Kadnikov V.V."/>
            <person name="Ignatov A.N."/>
            <person name="Ravin N.V."/>
        </authorList>
    </citation>
    <scope>NUCLEOTIDE SEQUENCE [LARGE SCALE GENOMIC DNA]</scope>
    <source>
        <strain evidence="3">F-4157</strain>
    </source>
</reference>
<dbReference type="InterPro" id="IPR044930">
    <property type="entry name" value="Homing_endonuclease_His-Me"/>
</dbReference>
<organism evidence="2 3">
    <name type="scientific">Sclerotinia borealis (strain F-4128)</name>
    <dbReference type="NCBI Taxonomy" id="1432307"/>
    <lineage>
        <taxon>Eukaryota</taxon>
        <taxon>Fungi</taxon>
        <taxon>Dikarya</taxon>
        <taxon>Ascomycota</taxon>
        <taxon>Pezizomycotina</taxon>
        <taxon>Leotiomycetes</taxon>
        <taxon>Helotiales</taxon>
        <taxon>Sclerotiniaceae</taxon>
        <taxon>Sclerotinia</taxon>
    </lineage>
</organism>
<sequence>MAALEVLPDSRDWEQVASTPFRTVDATSPPLSPHYNLDQSFEDLEEQEPMPGNILPNDHNQSGDTNAVSGDDRIIIDLTQDSQENFVDETKEYHERAQRSYRLPLADITHDVVSSASVVLATYEKPIVSLPSTHLFQGPIFEDACEVKLTSARSDDLTAALDISNLADESTKEPFDNFSDRLNAPLRVGTAGNAILVQATPHLVNASNKTPLRNQLTCRERKCIIVSSIRRPPHIKKAMQLWLEATNRLLDPFREDNECWFHPAPPPPRMTSIGTLRPYGKIRKSFYWQDLNGKHSIVLNFGIVSKILFHTISKLQKDGFINKKWHLSHLCGNWTCLNPNHTTVEPGNDNISRNNCFSHRGGCLHNPNCMKEKKVNLGANGIPIYQDTGMVQDINNAVEKEIEDWSMQNFDDDDDDDFIGHEELPVN</sequence>
<dbReference type="HOGENOM" id="CLU_642757_0_0_1"/>
<name>W9CF25_SCLBF</name>
<dbReference type="Gene3D" id="3.90.75.10">
    <property type="entry name" value="Homing Intron 3 (I-ppo) Encoded Endonuclease, Chain A"/>
    <property type="match status" value="1"/>
</dbReference>
<keyword evidence="3" id="KW-1185">Reference proteome</keyword>